<dbReference type="STRING" id="587909.SAMN05421810_106248"/>
<organism evidence="2 3">
    <name type="scientific">Amycolatopsis arida</name>
    <dbReference type="NCBI Taxonomy" id="587909"/>
    <lineage>
        <taxon>Bacteria</taxon>
        <taxon>Bacillati</taxon>
        <taxon>Actinomycetota</taxon>
        <taxon>Actinomycetes</taxon>
        <taxon>Pseudonocardiales</taxon>
        <taxon>Pseudonocardiaceae</taxon>
        <taxon>Amycolatopsis</taxon>
    </lineage>
</organism>
<name>A0A1I5XTP5_9PSEU</name>
<protein>
    <recommendedName>
        <fullName evidence="4">PH domain-containing protein</fullName>
    </recommendedName>
</protein>
<dbReference type="EMBL" id="FOWW01000006">
    <property type="protein sequence ID" value="SFQ35332.1"/>
    <property type="molecule type" value="Genomic_DNA"/>
</dbReference>
<feature type="transmembrane region" description="Helical" evidence="1">
    <location>
        <begin position="52"/>
        <end position="75"/>
    </location>
</feature>
<feature type="transmembrane region" description="Helical" evidence="1">
    <location>
        <begin position="22"/>
        <end position="46"/>
    </location>
</feature>
<evidence type="ECO:0008006" key="4">
    <source>
        <dbReference type="Google" id="ProtNLM"/>
    </source>
</evidence>
<feature type="transmembrane region" description="Helical" evidence="1">
    <location>
        <begin position="110"/>
        <end position="133"/>
    </location>
</feature>
<sequence length="282" mass="30513">MTTPAPHEVEWPDQWRRRGRPVWLVLAGALAMSAAGAAAGGFLTAATRSGATAMWGAFLALASPVLAFAALLAYLRWRRARSSSQVAVVSLAGPNDPAIAFPYARWLYPAYLTAATGGLVVGAVSLVGSVVWTPEAPEGPVLALAALGLTGYSGWFLVAARRYRVTPGRVVLQPDMVHHKSWTFSLTVKWEHITAVDAVAAGGGRIVLRVLSGRMGTRLPSTRVWHQREYTLRPDVVIPIRWLGVDPAVLLAALRFYHANPRARQEFAGNPAVDRIQSHWLT</sequence>
<dbReference type="OrthoDB" id="3627672at2"/>
<evidence type="ECO:0000256" key="1">
    <source>
        <dbReference type="SAM" id="Phobius"/>
    </source>
</evidence>
<evidence type="ECO:0000313" key="2">
    <source>
        <dbReference type="EMBL" id="SFQ35332.1"/>
    </source>
</evidence>
<dbReference type="AlphaFoldDB" id="A0A1I5XTP5"/>
<reference evidence="3" key="1">
    <citation type="submission" date="2016-10" db="EMBL/GenBank/DDBJ databases">
        <authorList>
            <person name="Varghese N."/>
            <person name="Submissions S."/>
        </authorList>
    </citation>
    <scope>NUCLEOTIDE SEQUENCE [LARGE SCALE GENOMIC DNA]</scope>
    <source>
        <strain evidence="3">CGMCC 4.5579</strain>
    </source>
</reference>
<dbReference type="RefSeq" id="WP_134045968.1">
    <property type="nucleotide sequence ID" value="NZ_FOWW01000006.1"/>
</dbReference>
<gene>
    <name evidence="2" type="ORF">SAMN05421810_106248</name>
</gene>
<feature type="transmembrane region" description="Helical" evidence="1">
    <location>
        <begin position="139"/>
        <end position="159"/>
    </location>
</feature>
<keyword evidence="1" id="KW-1133">Transmembrane helix</keyword>
<accession>A0A1I5XTP5</accession>
<keyword evidence="1" id="KW-0472">Membrane</keyword>
<keyword evidence="1" id="KW-0812">Transmembrane</keyword>
<proteinExistence type="predicted"/>
<evidence type="ECO:0000313" key="3">
    <source>
        <dbReference type="Proteomes" id="UP000198727"/>
    </source>
</evidence>
<dbReference type="Proteomes" id="UP000198727">
    <property type="component" value="Unassembled WGS sequence"/>
</dbReference>
<keyword evidence="3" id="KW-1185">Reference proteome</keyword>